<dbReference type="AlphaFoldDB" id="A0A8J3WXJ1"/>
<feature type="domain" description="Methyltransferase type 11" evidence="1">
    <location>
        <begin position="49"/>
        <end position="141"/>
    </location>
</feature>
<keyword evidence="2" id="KW-0489">Methyltransferase</keyword>
<comment type="caution">
    <text evidence="2">The sequence shown here is derived from an EMBL/GenBank/DDBJ whole genome shotgun (WGS) entry which is preliminary data.</text>
</comment>
<dbReference type="InterPro" id="IPR052356">
    <property type="entry name" value="Thiol_S-MT"/>
</dbReference>
<dbReference type="RefSeq" id="WP_203880294.1">
    <property type="nucleotide sequence ID" value="NZ_BOOK01000096.1"/>
</dbReference>
<keyword evidence="2" id="KW-0808">Transferase</keyword>
<keyword evidence="3" id="KW-1185">Reference proteome</keyword>
<dbReference type="InterPro" id="IPR029063">
    <property type="entry name" value="SAM-dependent_MTases_sf"/>
</dbReference>
<reference evidence="2" key="1">
    <citation type="submission" date="2021-01" db="EMBL/GenBank/DDBJ databases">
        <title>Whole genome shotgun sequence of Planobispora takensis NBRC 109077.</title>
        <authorList>
            <person name="Komaki H."/>
            <person name="Tamura T."/>
        </authorList>
    </citation>
    <scope>NUCLEOTIDE SEQUENCE</scope>
    <source>
        <strain evidence="2">NBRC 109077</strain>
    </source>
</reference>
<evidence type="ECO:0000313" key="2">
    <source>
        <dbReference type="EMBL" id="GII06099.1"/>
    </source>
</evidence>
<organism evidence="2 3">
    <name type="scientific">Planobispora takensis</name>
    <dbReference type="NCBI Taxonomy" id="1367882"/>
    <lineage>
        <taxon>Bacteria</taxon>
        <taxon>Bacillati</taxon>
        <taxon>Actinomycetota</taxon>
        <taxon>Actinomycetes</taxon>
        <taxon>Streptosporangiales</taxon>
        <taxon>Streptosporangiaceae</taxon>
        <taxon>Planobispora</taxon>
    </lineage>
</organism>
<accession>A0A8J3WXJ1</accession>
<dbReference type="SUPFAM" id="SSF53335">
    <property type="entry name" value="S-adenosyl-L-methionine-dependent methyltransferases"/>
    <property type="match status" value="1"/>
</dbReference>
<dbReference type="GO" id="GO:0008757">
    <property type="term" value="F:S-adenosylmethionine-dependent methyltransferase activity"/>
    <property type="evidence" value="ECO:0007669"/>
    <property type="project" value="InterPro"/>
</dbReference>
<name>A0A8J3WXJ1_9ACTN</name>
<dbReference type="PANTHER" id="PTHR45036">
    <property type="entry name" value="METHYLTRANSFERASE LIKE 7B"/>
    <property type="match status" value="1"/>
</dbReference>
<dbReference type="Pfam" id="PF08241">
    <property type="entry name" value="Methyltransf_11"/>
    <property type="match status" value="1"/>
</dbReference>
<dbReference type="InterPro" id="IPR013216">
    <property type="entry name" value="Methyltransf_11"/>
</dbReference>
<protein>
    <submittedName>
        <fullName evidence="2">Methyltransferase type 11</fullName>
    </submittedName>
</protein>
<proteinExistence type="predicted"/>
<gene>
    <name evidence="2" type="ORF">Pta02_81070</name>
</gene>
<evidence type="ECO:0000259" key="1">
    <source>
        <dbReference type="Pfam" id="PF08241"/>
    </source>
</evidence>
<dbReference type="Gene3D" id="3.40.50.150">
    <property type="entry name" value="Vaccinia Virus protein VP39"/>
    <property type="match status" value="1"/>
</dbReference>
<dbReference type="GO" id="GO:0032259">
    <property type="term" value="P:methylation"/>
    <property type="evidence" value="ECO:0007669"/>
    <property type="project" value="UniProtKB-KW"/>
</dbReference>
<dbReference type="PANTHER" id="PTHR45036:SF1">
    <property type="entry name" value="METHYLTRANSFERASE LIKE 7A"/>
    <property type="match status" value="1"/>
</dbReference>
<sequence length="219" mass="23493">MGDSGPAGTTVNHPIFARFYARLSRAMEHRGLAEQRRRLLAGLSGNVIEVGAGNGLNFAHYPPAVTRVLAVEPEPRLRRLAREAARTAPVPVEVTDGLAEHLPAADAAFDAAVVALVLCSLPDVPAALAELRRVLAADGQVRFLEHVRADTPGWARVQDVLDATVWPYLAGGCRTGRDSLAEIREAGFAVTDLERFLMAETRSPASFFVRGTARPAPGR</sequence>
<dbReference type="EMBL" id="BOOK01000096">
    <property type="protein sequence ID" value="GII06099.1"/>
    <property type="molecule type" value="Genomic_DNA"/>
</dbReference>
<evidence type="ECO:0000313" key="3">
    <source>
        <dbReference type="Proteomes" id="UP000634476"/>
    </source>
</evidence>
<dbReference type="Proteomes" id="UP000634476">
    <property type="component" value="Unassembled WGS sequence"/>
</dbReference>